<sequence>SNNYSEVYNLFAGMSMIKDDTGEVFDFQIESFSIKPGEIKKLSWWMYGSPGGGSGFYRIITSLWDVFPVPPCEETGECHRLSSAESNVIFEWIG</sequence>
<dbReference type="AlphaFoldDB" id="X1L544"/>
<feature type="non-terminal residue" evidence="1">
    <location>
        <position position="1"/>
    </location>
</feature>
<name>X1L544_9ZZZZ</name>
<evidence type="ECO:0000313" key="1">
    <source>
        <dbReference type="EMBL" id="GAI14098.1"/>
    </source>
</evidence>
<dbReference type="EMBL" id="BARV01011957">
    <property type="protein sequence ID" value="GAI14098.1"/>
    <property type="molecule type" value="Genomic_DNA"/>
</dbReference>
<comment type="caution">
    <text evidence="1">The sequence shown here is derived from an EMBL/GenBank/DDBJ whole genome shotgun (WGS) entry which is preliminary data.</text>
</comment>
<proteinExistence type="predicted"/>
<reference evidence="1" key="1">
    <citation type="journal article" date="2014" name="Front. Microbiol.">
        <title>High frequency of phylogenetically diverse reductive dehalogenase-homologous genes in deep subseafloor sedimentary metagenomes.</title>
        <authorList>
            <person name="Kawai M."/>
            <person name="Futagami T."/>
            <person name="Toyoda A."/>
            <person name="Takaki Y."/>
            <person name="Nishi S."/>
            <person name="Hori S."/>
            <person name="Arai W."/>
            <person name="Tsubouchi T."/>
            <person name="Morono Y."/>
            <person name="Uchiyama I."/>
            <person name="Ito T."/>
            <person name="Fujiyama A."/>
            <person name="Inagaki F."/>
            <person name="Takami H."/>
        </authorList>
    </citation>
    <scope>NUCLEOTIDE SEQUENCE</scope>
    <source>
        <strain evidence="1">Expedition CK06-06</strain>
    </source>
</reference>
<accession>X1L544</accession>
<protein>
    <submittedName>
        <fullName evidence="1">Uncharacterized protein</fullName>
    </submittedName>
</protein>
<organism evidence="1">
    <name type="scientific">marine sediment metagenome</name>
    <dbReference type="NCBI Taxonomy" id="412755"/>
    <lineage>
        <taxon>unclassified sequences</taxon>
        <taxon>metagenomes</taxon>
        <taxon>ecological metagenomes</taxon>
    </lineage>
</organism>
<gene>
    <name evidence="1" type="ORF">S06H3_22388</name>
</gene>